<keyword evidence="1" id="KW-0175">Coiled coil</keyword>
<dbReference type="GO" id="GO:0051026">
    <property type="term" value="P:chiasma assembly"/>
    <property type="evidence" value="ECO:0007669"/>
    <property type="project" value="TreeGrafter"/>
</dbReference>
<proteinExistence type="predicted"/>
<dbReference type="Proteomes" id="UP000595140">
    <property type="component" value="Unassembled WGS sequence"/>
</dbReference>
<feature type="coiled-coil region" evidence="1">
    <location>
        <begin position="44"/>
        <end position="99"/>
    </location>
</feature>
<sequence length="392" mass="44857">MFYIGQKELEMQYKMNRVVAQCRQKCEVMQEKFTEKLEQVHTAYQKMAKRCHMMEQEIENLSKDKQELQDKFAEKSRQKRKLDEMYDQLRNEFESVKRSAIQPAKNFFPRTEPDLFSNTTSSLLVATPKTPGPREDMWPPTRQNNSDSGHFDVSNVSPAKQSGFQMDGGGNKRMAGLRSAFGVGPGAGTGNPSMTLRNLILSPIKRPQLSRGQPQMFTINEVTHAPKLDMPKSDGSEPVRWLHLVKEYFAYYNTPSKDRLQYVTSMLEGAAADWFRWRMNYGLINDWDDFVHKFKIRFDPFHYVFMEKIPEEAQDIVIQAGEGAVAHPTLVVMDKGGSQKLSAGAHTKDDIYSGSDAMGKEGDTPGGEDARVYSLCWRRRKGPNIEMCHRSK</sequence>
<dbReference type="PANTHER" id="PTHR47384">
    <property type="entry name" value="E3 UBIQUITIN-PROTEIN LIGASE CCNB1IP1 HOMOLOG"/>
    <property type="match status" value="1"/>
</dbReference>
<dbReference type="OrthoDB" id="441210at2759"/>
<dbReference type="InterPro" id="IPR055328">
    <property type="entry name" value="HEI10-like"/>
</dbReference>
<evidence type="ECO:0000313" key="3">
    <source>
        <dbReference type="EMBL" id="VFQ64359.1"/>
    </source>
</evidence>
<dbReference type="PANTHER" id="PTHR47384:SF2">
    <property type="entry name" value="E3 UBIQUITIN-PROTEIN LIGASE CCNB1IP1 HOMOLOG"/>
    <property type="match status" value="1"/>
</dbReference>
<feature type="region of interest" description="Disordered" evidence="2">
    <location>
        <begin position="340"/>
        <end position="367"/>
    </location>
</feature>
<evidence type="ECO:0000313" key="4">
    <source>
        <dbReference type="Proteomes" id="UP000595140"/>
    </source>
</evidence>
<feature type="region of interest" description="Disordered" evidence="2">
    <location>
        <begin position="124"/>
        <end position="148"/>
    </location>
</feature>
<keyword evidence="4" id="KW-1185">Reference proteome</keyword>
<gene>
    <name evidence="3" type="ORF">CCAM_LOCUS6135</name>
</gene>
<dbReference type="EMBL" id="OOIL02000403">
    <property type="protein sequence ID" value="VFQ64359.1"/>
    <property type="molecule type" value="Genomic_DNA"/>
</dbReference>
<accession>A0A484KMJ1</accession>
<organism evidence="3 4">
    <name type="scientific">Cuscuta campestris</name>
    <dbReference type="NCBI Taxonomy" id="132261"/>
    <lineage>
        <taxon>Eukaryota</taxon>
        <taxon>Viridiplantae</taxon>
        <taxon>Streptophyta</taxon>
        <taxon>Embryophyta</taxon>
        <taxon>Tracheophyta</taxon>
        <taxon>Spermatophyta</taxon>
        <taxon>Magnoliopsida</taxon>
        <taxon>eudicotyledons</taxon>
        <taxon>Gunneridae</taxon>
        <taxon>Pentapetalae</taxon>
        <taxon>asterids</taxon>
        <taxon>lamiids</taxon>
        <taxon>Solanales</taxon>
        <taxon>Convolvulaceae</taxon>
        <taxon>Cuscuteae</taxon>
        <taxon>Cuscuta</taxon>
        <taxon>Cuscuta subgen. Grammica</taxon>
        <taxon>Cuscuta sect. Cleistogrammica</taxon>
    </lineage>
</organism>
<reference evidence="3 4" key="1">
    <citation type="submission" date="2018-04" db="EMBL/GenBank/DDBJ databases">
        <authorList>
            <person name="Vogel A."/>
        </authorList>
    </citation>
    <scope>NUCLEOTIDE SEQUENCE [LARGE SCALE GENOMIC DNA]</scope>
</reference>
<name>A0A484KMJ1_9ASTE</name>
<protein>
    <recommendedName>
        <fullName evidence="5">Retrotransposon gag domain-containing protein</fullName>
    </recommendedName>
</protein>
<feature type="compositionally biased region" description="Basic and acidic residues" evidence="2">
    <location>
        <begin position="358"/>
        <end position="367"/>
    </location>
</feature>
<evidence type="ECO:0000256" key="1">
    <source>
        <dbReference type="SAM" id="Coils"/>
    </source>
</evidence>
<evidence type="ECO:0008006" key="5">
    <source>
        <dbReference type="Google" id="ProtNLM"/>
    </source>
</evidence>
<evidence type="ECO:0000256" key="2">
    <source>
        <dbReference type="SAM" id="MobiDB-lite"/>
    </source>
</evidence>
<dbReference type="AlphaFoldDB" id="A0A484KMJ1"/>